<keyword evidence="2" id="KW-0645">Protease</keyword>
<organism evidence="2 3">
    <name type="scientific">Amaricoccus solimangrovi</name>
    <dbReference type="NCBI Taxonomy" id="2589815"/>
    <lineage>
        <taxon>Bacteria</taxon>
        <taxon>Pseudomonadati</taxon>
        <taxon>Pseudomonadota</taxon>
        <taxon>Alphaproteobacteria</taxon>
        <taxon>Rhodobacterales</taxon>
        <taxon>Paracoccaceae</taxon>
        <taxon>Amaricoccus</taxon>
    </lineage>
</organism>
<dbReference type="SUPFAM" id="SSF53092">
    <property type="entry name" value="Creatinase/prolidase N-terminal domain"/>
    <property type="match status" value="1"/>
</dbReference>
<dbReference type="RefSeq" id="WP_140455682.1">
    <property type="nucleotide sequence ID" value="NZ_VFRP01000025.1"/>
</dbReference>
<dbReference type="Gene3D" id="3.90.230.10">
    <property type="entry name" value="Creatinase/methionine aminopeptidase superfamily"/>
    <property type="match status" value="1"/>
</dbReference>
<dbReference type="InterPro" id="IPR036005">
    <property type="entry name" value="Creatinase/aminopeptidase-like"/>
</dbReference>
<dbReference type="OrthoDB" id="9806388at2"/>
<dbReference type="InterPro" id="IPR050659">
    <property type="entry name" value="Peptidase_M24B"/>
</dbReference>
<sequence>MTTLTASRPRSIETLLGDFAPDFDFVPAPPIPVAEYAERMRKVKREGVSAGLDALIVHSDTVGWFHASNHYLRYLCDWMREGVLIIPMDEDKAPVLVSFFTQSVILPPGGEPVGVERILQVGAVGREYADIPGDSGVKTIQAVTKVLAEFGLSRGSIGIIGDKRSAPFKAALAGAMTGARFSDQHAIIDRTQRIRSAAEIAVTRTAAQLISIATQAAYHVARPGVTDYEIFAAFTMAQMARGGETGDGYQIGANEWGTHCGKPYGRVIRRGDLINLYVSNVTYQGYTAQTARMIAMGTPTERQELVLDACARGVKAAEKLIRPGATFRDINNAAFIPYIEAGLIKDSEARTMPYNWSTAEDGGFRELPVQYVPDADYEAQGRRLTHVYPATPGPHNPNLGHAVGMAGGQNAYNISSHNYDRLEEGMIFVLHTQWLEPMSAGCNIGDLYLVTADGFENLSRHTPLETHRVAV</sequence>
<accession>A0A501WQL2</accession>
<evidence type="ECO:0000259" key="1">
    <source>
        <dbReference type="Pfam" id="PF00557"/>
    </source>
</evidence>
<keyword evidence="2" id="KW-0378">Hydrolase</keyword>
<evidence type="ECO:0000313" key="3">
    <source>
        <dbReference type="Proteomes" id="UP000319255"/>
    </source>
</evidence>
<dbReference type="InterPro" id="IPR029149">
    <property type="entry name" value="Creatin/AminoP/Spt16_N"/>
</dbReference>
<dbReference type="EMBL" id="VFRP01000025">
    <property type="protein sequence ID" value="TPE48076.1"/>
    <property type="molecule type" value="Genomic_DNA"/>
</dbReference>
<reference evidence="2 3" key="1">
    <citation type="submission" date="2019-06" db="EMBL/GenBank/DDBJ databases">
        <title>A novel bacterium of genus Amaricoccus, isolated from marine sediment.</title>
        <authorList>
            <person name="Huang H."/>
            <person name="Mo K."/>
            <person name="Hu Y."/>
        </authorList>
    </citation>
    <scope>NUCLEOTIDE SEQUENCE [LARGE SCALE GENOMIC DNA]</scope>
    <source>
        <strain evidence="2 3">HB172011</strain>
    </source>
</reference>
<protein>
    <submittedName>
        <fullName evidence="2">Aminopeptidase P family protein</fullName>
    </submittedName>
</protein>
<evidence type="ECO:0000313" key="2">
    <source>
        <dbReference type="EMBL" id="TPE48076.1"/>
    </source>
</evidence>
<dbReference type="Proteomes" id="UP000319255">
    <property type="component" value="Unassembled WGS sequence"/>
</dbReference>
<keyword evidence="3" id="KW-1185">Reference proteome</keyword>
<dbReference type="GO" id="GO:0004177">
    <property type="term" value="F:aminopeptidase activity"/>
    <property type="evidence" value="ECO:0007669"/>
    <property type="project" value="UniProtKB-KW"/>
</dbReference>
<gene>
    <name evidence="2" type="ORF">FJM51_18840</name>
</gene>
<dbReference type="Gene3D" id="3.40.350.10">
    <property type="entry name" value="Creatinase/prolidase N-terminal domain"/>
    <property type="match status" value="1"/>
</dbReference>
<dbReference type="AlphaFoldDB" id="A0A501WQL2"/>
<keyword evidence="2" id="KW-0031">Aminopeptidase</keyword>
<dbReference type="PANTHER" id="PTHR46112">
    <property type="entry name" value="AMINOPEPTIDASE"/>
    <property type="match status" value="1"/>
</dbReference>
<dbReference type="InterPro" id="IPR000994">
    <property type="entry name" value="Pept_M24"/>
</dbReference>
<proteinExistence type="predicted"/>
<feature type="domain" description="Peptidase M24" evidence="1">
    <location>
        <begin position="203"/>
        <end position="452"/>
    </location>
</feature>
<name>A0A501WQL2_9RHOB</name>
<comment type="caution">
    <text evidence="2">The sequence shown here is derived from an EMBL/GenBank/DDBJ whole genome shotgun (WGS) entry which is preliminary data.</text>
</comment>
<dbReference type="SUPFAM" id="SSF55920">
    <property type="entry name" value="Creatinase/aminopeptidase"/>
    <property type="match status" value="1"/>
</dbReference>
<dbReference type="Pfam" id="PF00557">
    <property type="entry name" value="Peptidase_M24"/>
    <property type="match status" value="1"/>
</dbReference>
<dbReference type="PANTHER" id="PTHR46112:SF2">
    <property type="entry name" value="XAA-PRO AMINOPEPTIDASE P-RELATED"/>
    <property type="match status" value="1"/>
</dbReference>
<dbReference type="CDD" id="cd01066">
    <property type="entry name" value="APP_MetAP"/>
    <property type="match status" value="1"/>
</dbReference>